<dbReference type="Pfam" id="PF00528">
    <property type="entry name" value="BPD_transp_1"/>
    <property type="match status" value="1"/>
</dbReference>
<dbReference type="AlphaFoldDB" id="G0EF87"/>
<dbReference type="FunCoup" id="G0EF87">
    <property type="interactions" value="11"/>
</dbReference>
<evidence type="ECO:0000259" key="6">
    <source>
        <dbReference type="PROSITE" id="PS50928"/>
    </source>
</evidence>
<dbReference type="InterPro" id="IPR000515">
    <property type="entry name" value="MetI-like"/>
</dbReference>
<dbReference type="InterPro" id="IPR051408">
    <property type="entry name" value="Phosphate_transprt_permease"/>
</dbReference>
<gene>
    <name evidence="7" type="ordered locus">Pyrfu_0258</name>
</gene>
<dbReference type="GO" id="GO:0055085">
    <property type="term" value="P:transmembrane transport"/>
    <property type="evidence" value="ECO:0007669"/>
    <property type="project" value="InterPro"/>
</dbReference>
<evidence type="ECO:0000256" key="3">
    <source>
        <dbReference type="ARBA" id="ARBA00022989"/>
    </source>
</evidence>
<evidence type="ECO:0000313" key="8">
    <source>
        <dbReference type="Proteomes" id="UP000001037"/>
    </source>
</evidence>
<evidence type="ECO:0000256" key="4">
    <source>
        <dbReference type="ARBA" id="ARBA00023136"/>
    </source>
</evidence>
<dbReference type="Proteomes" id="UP000001037">
    <property type="component" value="Chromosome"/>
</dbReference>
<keyword evidence="3 5" id="KW-1133">Transmembrane helix</keyword>
<feature type="transmembrane region" description="Helical" evidence="5">
    <location>
        <begin position="12"/>
        <end position="45"/>
    </location>
</feature>
<feature type="transmembrane region" description="Helical" evidence="5">
    <location>
        <begin position="143"/>
        <end position="166"/>
    </location>
</feature>
<comment type="subcellular location">
    <subcellularLocation>
        <location evidence="5">Cell membrane</location>
        <topology evidence="5">Multi-pass membrane protein</topology>
    </subcellularLocation>
    <subcellularLocation>
        <location evidence="1">Membrane</location>
        <topology evidence="1">Multi-pass membrane protein</topology>
    </subcellularLocation>
</comment>
<dbReference type="InParanoid" id="G0EF87"/>
<dbReference type="PROSITE" id="PS50928">
    <property type="entry name" value="ABC_TM1"/>
    <property type="match status" value="1"/>
</dbReference>
<dbReference type="PANTHER" id="PTHR42922">
    <property type="entry name" value="PHOSPHATE TRANSPORT SYSTEM PERMEASE PROTEIN PSTA"/>
    <property type="match status" value="1"/>
</dbReference>
<evidence type="ECO:0000313" key="7">
    <source>
        <dbReference type="EMBL" id="AEM38130.1"/>
    </source>
</evidence>
<dbReference type="KEGG" id="pfm:Pyrfu_0258"/>
<dbReference type="SUPFAM" id="SSF161098">
    <property type="entry name" value="MetI-like"/>
    <property type="match status" value="1"/>
</dbReference>
<comment type="similarity">
    <text evidence="5">Belongs to the binding-protein-dependent transport system permease family.</text>
</comment>
<keyword evidence="4 5" id="KW-0472">Membrane</keyword>
<dbReference type="RefSeq" id="WP_014025807.1">
    <property type="nucleotide sequence ID" value="NC_015931.1"/>
</dbReference>
<keyword evidence="5" id="KW-0813">Transport</keyword>
<reference evidence="7 8" key="1">
    <citation type="journal article" date="2011" name="Stand. Genomic Sci.">
        <title>Complete genome sequence of the hyperthermophilic chemolithoautotroph Pyrolobus fumarii type strain (1A).</title>
        <authorList>
            <person name="Anderson I."/>
            <person name="Goker M."/>
            <person name="Nolan M."/>
            <person name="Lucas S."/>
            <person name="Hammon N."/>
            <person name="Deshpande S."/>
            <person name="Cheng J.F."/>
            <person name="Tapia R."/>
            <person name="Han C."/>
            <person name="Goodwin L."/>
            <person name="Pitluck S."/>
            <person name="Huntemann M."/>
            <person name="Liolios K."/>
            <person name="Ivanova N."/>
            <person name="Pagani I."/>
            <person name="Mavromatis K."/>
            <person name="Ovchinikova G."/>
            <person name="Pati A."/>
            <person name="Chen A."/>
            <person name="Palaniappan K."/>
            <person name="Land M."/>
            <person name="Hauser L."/>
            <person name="Brambilla E.M."/>
            <person name="Huber H."/>
            <person name="Yasawong M."/>
            <person name="Rohde M."/>
            <person name="Spring S."/>
            <person name="Abt B."/>
            <person name="Sikorski J."/>
            <person name="Wirth R."/>
            <person name="Detter J.C."/>
            <person name="Woyke T."/>
            <person name="Bristow J."/>
            <person name="Eisen J.A."/>
            <person name="Markowitz V."/>
            <person name="Hugenholtz P."/>
            <person name="Kyrpides N.C."/>
            <person name="Klenk H.P."/>
            <person name="Lapidus A."/>
        </authorList>
    </citation>
    <scope>NUCLEOTIDE SEQUENCE [LARGE SCALE GENOMIC DNA]</scope>
    <source>
        <strain evidence="8">DSM 11204 / 1A</strain>
    </source>
</reference>
<dbReference type="EMBL" id="CP002838">
    <property type="protein sequence ID" value="AEM38130.1"/>
    <property type="molecule type" value="Genomic_DNA"/>
</dbReference>
<dbReference type="STRING" id="694429.Pyrfu_0258"/>
<feature type="domain" description="ABC transmembrane type-1" evidence="6">
    <location>
        <begin position="64"/>
        <end position="288"/>
    </location>
</feature>
<sequence length="297" mass="31094">MRAFDSRRLRDRIFTLAVYAGGLLALLPLFAILAALLVNGLSVIAERGVEFFTSPAPTGIGPALYGTAILAASAMLIAVPLGVATALFLYEFPGSKLSPSLRVIVQSLVEIPTILTGLFIYLVLVEPLPPIRALYNALGLSSILPIGTYSGLAGAVALALVILPYIAVQAESVLRQVPQTYREAALALGATRQRAARIIASMAARGLATAAIIGFAKAAGETAPLLFTAGGGYRSYPGSPIDALTHPVGAVSLLIYDYARMPTPDRIATAWGAALVLTAITLALIILARFLVSERRL</sequence>
<feature type="transmembrane region" description="Helical" evidence="5">
    <location>
        <begin position="65"/>
        <end position="89"/>
    </location>
</feature>
<dbReference type="CDD" id="cd06261">
    <property type="entry name" value="TM_PBP2"/>
    <property type="match status" value="1"/>
</dbReference>
<protein>
    <submittedName>
        <fullName evidence="7">Phosphate ABC transporter, inner membrane subunit PstA</fullName>
    </submittedName>
</protein>
<feature type="transmembrane region" description="Helical" evidence="5">
    <location>
        <begin position="270"/>
        <end position="292"/>
    </location>
</feature>
<dbReference type="Gene3D" id="1.10.3720.10">
    <property type="entry name" value="MetI-like"/>
    <property type="match status" value="1"/>
</dbReference>
<dbReference type="HOGENOM" id="CLU_033621_2_0_2"/>
<dbReference type="PANTHER" id="PTHR42922:SF1">
    <property type="entry name" value="PHOSPHATE TRANSPORT SYSTEM PERMEASE PROTEIN PSTA"/>
    <property type="match status" value="1"/>
</dbReference>
<dbReference type="InterPro" id="IPR035906">
    <property type="entry name" value="MetI-like_sf"/>
</dbReference>
<evidence type="ECO:0000256" key="1">
    <source>
        <dbReference type="ARBA" id="ARBA00004141"/>
    </source>
</evidence>
<dbReference type="OrthoDB" id="11402at2157"/>
<name>G0EF87_PYRF1</name>
<accession>G0EF87</accession>
<proteinExistence type="inferred from homology"/>
<organism evidence="7 8">
    <name type="scientific">Pyrolobus fumarii (strain DSM 11204 / 1A)</name>
    <dbReference type="NCBI Taxonomy" id="694429"/>
    <lineage>
        <taxon>Archaea</taxon>
        <taxon>Thermoproteota</taxon>
        <taxon>Thermoprotei</taxon>
        <taxon>Desulfurococcales</taxon>
        <taxon>Pyrodictiaceae</taxon>
        <taxon>Pyrolobus</taxon>
    </lineage>
</organism>
<keyword evidence="2 5" id="KW-0812">Transmembrane</keyword>
<dbReference type="GO" id="GO:0005886">
    <property type="term" value="C:plasma membrane"/>
    <property type="evidence" value="ECO:0007669"/>
    <property type="project" value="UniProtKB-SubCell"/>
</dbReference>
<feature type="transmembrane region" description="Helical" evidence="5">
    <location>
        <begin position="101"/>
        <end position="123"/>
    </location>
</feature>
<evidence type="ECO:0000256" key="5">
    <source>
        <dbReference type="RuleBase" id="RU363032"/>
    </source>
</evidence>
<keyword evidence="8" id="KW-1185">Reference proteome</keyword>
<dbReference type="eggNOG" id="arCOG00168">
    <property type="taxonomic scope" value="Archaea"/>
</dbReference>
<dbReference type="GeneID" id="11139900"/>
<evidence type="ECO:0000256" key="2">
    <source>
        <dbReference type="ARBA" id="ARBA00022692"/>
    </source>
</evidence>